<comment type="caution">
    <text evidence="1">The sequence shown here is derived from an EMBL/GenBank/DDBJ whole genome shotgun (WGS) entry which is preliminary data.</text>
</comment>
<keyword evidence="2" id="KW-1185">Reference proteome</keyword>
<name>A0A2S6GGV0_9PSEU</name>
<evidence type="ECO:0000313" key="1">
    <source>
        <dbReference type="EMBL" id="PPK64366.1"/>
    </source>
</evidence>
<organism evidence="1 2">
    <name type="scientific">Actinokineospora auranticolor</name>
    <dbReference type="NCBI Taxonomy" id="155976"/>
    <lineage>
        <taxon>Bacteria</taxon>
        <taxon>Bacillati</taxon>
        <taxon>Actinomycetota</taxon>
        <taxon>Actinomycetes</taxon>
        <taxon>Pseudonocardiales</taxon>
        <taxon>Pseudonocardiaceae</taxon>
        <taxon>Actinokineospora</taxon>
    </lineage>
</organism>
<dbReference type="EMBL" id="PTIX01000020">
    <property type="protein sequence ID" value="PPK64366.1"/>
    <property type="molecule type" value="Genomic_DNA"/>
</dbReference>
<reference evidence="1 2" key="1">
    <citation type="submission" date="2018-02" db="EMBL/GenBank/DDBJ databases">
        <title>Genomic Encyclopedia of Archaeal and Bacterial Type Strains, Phase II (KMG-II): from individual species to whole genera.</title>
        <authorList>
            <person name="Goeker M."/>
        </authorList>
    </citation>
    <scope>NUCLEOTIDE SEQUENCE [LARGE SCALE GENOMIC DNA]</scope>
    <source>
        <strain evidence="1 2">YU 961-1</strain>
    </source>
</reference>
<protein>
    <submittedName>
        <fullName evidence="1">Uncharacterized protein</fullName>
    </submittedName>
</protein>
<accession>A0A2S6GGV0</accession>
<gene>
    <name evidence="1" type="ORF">CLV40_12089</name>
</gene>
<proteinExistence type="predicted"/>
<dbReference type="AlphaFoldDB" id="A0A2S6GGV0"/>
<evidence type="ECO:0000313" key="2">
    <source>
        <dbReference type="Proteomes" id="UP000239203"/>
    </source>
</evidence>
<dbReference type="RefSeq" id="WP_104482033.1">
    <property type="nucleotide sequence ID" value="NZ_CP154825.1"/>
</dbReference>
<dbReference type="Proteomes" id="UP000239203">
    <property type="component" value="Unassembled WGS sequence"/>
</dbReference>
<sequence length="76" mass="7800">MTPLLLALAPTLIALALRVPGRHPTGTGSAAPRGYRGLLADLDRRIDLEAGLADATLATHGTNLTAALTDTLDIDA</sequence>